<name>A0A5B7HTW6_PORTR</name>
<proteinExistence type="predicted"/>
<dbReference type="AlphaFoldDB" id="A0A5B7HTW6"/>
<gene>
    <name evidence="1" type="ORF">E2C01_067494</name>
</gene>
<organism evidence="1 2">
    <name type="scientific">Portunus trituberculatus</name>
    <name type="common">Swimming crab</name>
    <name type="synonym">Neptunus trituberculatus</name>
    <dbReference type="NCBI Taxonomy" id="210409"/>
    <lineage>
        <taxon>Eukaryota</taxon>
        <taxon>Metazoa</taxon>
        <taxon>Ecdysozoa</taxon>
        <taxon>Arthropoda</taxon>
        <taxon>Crustacea</taxon>
        <taxon>Multicrustacea</taxon>
        <taxon>Malacostraca</taxon>
        <taxon>Eumalacostraca</taxon>
        <taxon>Eucarida</taxon>
        <taxon>Decapoda</taxon>
        <taxon>Pleocyemata</taxon>
        <taxon>Brachyura</taxon>
        <taxon>Eubrachyura</taxon>
        <taxon>Portunoidea</taxon>
        <taxon>Portunidae</taxon>
        <taxon>Portuninae</taxon>
        <taxon>Portunus</taxon>
    </lineage>
</organism>
<dbReference type="EMBL" id="VSRR010036236">
    <property type="protein sequence ID" value="MPC73176.1"/>
    <property type="molecule type" value="Genomic_DNA"/>
</dbReference>
<sequence>MRGKLKTGDVVCGPATAWTRMAGDDGGGGGSLKLQGRPAMKRCNLILCEPVAKRENARCSSCRGDLGHLTLPTSHSLPPSSA</sequence>
<protein>
    <submittedName>
        <fullName evidence="1">Uncharacterized protein</fullName>
    </submittedName>
</protein>
<reference evidence="1 2" key="1">
    <citation type="submission" date="2019-05" db="EMBL/GenBank/DDBJ databases">
        <title>Another draft genome of Portunus trituberculatus and its Hox gene families provides insights of decapod evolution.</title>
        <authorList>
            <person name="Jeong J.-H."/>
            <person name="Song I."/>
            <person name="Kim S."/>
            <person name="Choi T."/>
            <person name="Kim D."/>
            <person name="Ryu S."/>
            <person name="Kim W."/>
        </authorList>
    </citation>
    <scope>NUCLEOTIDE SEQUENCE [LARGE SCALE GENOMIC DNA]</scope>
    <source>
        <tissue evidence="1">Muscle</tissue>
    </source>
</reference>
<accession>A0A5B7HTW6</accession>
<evidence type="ECO:0000313" key="1">
    <source>
        <dbReference type="EMBL" id="MPC73176.1"/>
    </source>
</evidence>
<keyword evidence="2" id="KW-1185">Reference proteome</keyword>
<dbReference type="Proteomes" id="UP000324222">
    <property type="component" value="Unassembled WGS sequence"/>
</dbReference>
<evidence type="ECO:0000313" key="2">
    <source>
        <dbReference type="Proteomes" id="UP000324222"/>
    </source>
</evidence>
<comment type="caution">
    <text evidence="1">The sequence shown here is derived from an EMBL/GenBank/DDBJ whole genome shotgun (WGS) entry which is preliminary data.</text>
</comment>